<dbReference type="GO" id="GO:0004096">
    <property type="term" value="F:catalase activity"/>
    <property type="evidence" value="ECO:0007669"/>
    <property type="project" value="InterPro"/>
</dbReference>
<reference evidence="9" key="2">
    <citation type="submission" date="2016-01" db="EMBL/GenBank/DDBJ databases">
        <title>Six Aerococcus type strain genome sequencing and assembly using PacBio and Illumina Hiseq.</title>
        <authorList>
            <person name="Carkaci D."/>
            <person name="Dargis R."/>
            <person name="Nielsen X.C."/>
            <person name="Skovgaard O."/>
            <person name="Fuursted K."/>
            <person name="Christensen J.J."/>
        </authorList>
    </citation>
    <scope>NUCLEOTIDE SEQUENCE [LARGE SCALE GENOMIC DNA]</scope>
    <source>
        <strain evidence="9">CCUG4311</strain>
    </source>
</reference>
<evidence type="ECO:0000259" key="7">
    <source>
        <dbReference type="Pfam" id="PF00199"/>
    </source>
</evidence>
<protein>
    <recommendedName>
        <fullName evidence="7">Catalase core domain-containing protein</fullName>
    </recommendedName>
</protein>
<feature type="domain" description="Catalase core" evidence="7">
    <location>
        <begin position="1"/>
        <end position="64"/>
    </location>
</feature>
<comment type="similarity">
    <text evidence="1">Belongs to the catalase family.</text>
</comment>
<dbReference type="Proteomes" id="UP000066986">
    <property type="component" value="Chromosome"/>
</dbReference>
<evidence type="ECO:0000313" key="8">
    <source>
        <dbReference type="EMBL" id="AMC01645.1"/>
    </source>
</evidence>
<dbReference type="GO" id="GO:0042542">
    <property type="term" value="P:response to hydrogen peroxide"/>
    <property type="evidence" value="ECO:0007669"/>
    <property type="project" value="TreeGrafter"/>
</dbReference>
<keyword evidence="3" id="KW-0349">Heme</keyword>
<evidence type="ECO:0000256" key="5">
    <source>
        <dbReference type="ARBA" id="ARBA00023002"/>
    </source>
</evidence>
<dbReference type="SUPFAM" id="SSF56634">
    <property type="entry name" value="Heme-dependent catalase-like"/>
    <property type="match status" value="1"/>
</dbReference>
<dbReference type="InterPro" id="IPR018028">
    <property type="entry name" value="Catalase"/>
</dbReference>
<dbReference type="KEGG" id="avs:AWM76_08840"/>
<dbReference type="GO" id="GO:0042744">
    <property type="term" value="P:hydrogen peroxide catabolic process"/>
    <property type="evidence" value="ECO:0007669"/>
    <property type="project" value="TreeGrafter"/>
</dbReference>
<dbReference type="AlphaFoldDB" id="A0AAU8UAD4"/>
<dbReference type="InterPro" id="IPR011614">
    <property type="entry name" value="Catalase_core"/>
</dbReference>
<keyword evidence="2" id="KW-0575">Peroxidase</keyword>
<keyword evidence="5" id="KW-0560">Oxidoreductase</keyword>
<dbReference type="Gene3D" id="2.40.180.10">
    <property type="entry name" value="Catalase core domain"/>
    <property type="match status" value="1"/>
</dbReference>
<dbReference type="PANTHER" id="PTHR11465:SF9">
    <property type="entry name" value="CATALASE"/>
    <property type="match status" value="1"/>
</dbReference>
<reference evidence="8 9" key="1">
    <citation type="journal article" date="2016" name="Genome Announc.">
        <title>Complete Genome Sequences of Aerococcus christensenii CCUG 28831T, Aerococcus sanguinicola CCUG 43001T, Aerococcus urinae CCUG 36881T, Aerococcus urinaeequi CCUG 28094T, Aerococcus urinaehominis CCUG 42038 BT, and Aerococcus viridans CCUG 4311T.</title>
        <authorList>
            <person name="Carkaci D."/>
            <person name="Dargis R."/>
            <person name="Nielsen X.C."/>
            <person name="Skovgaard O."/>
            <person name="Fuursted K."/>
            <person name="Christensen J.J."/>
        </authorList>
    </citation>
    <scope>NUCLEOTIDE SEQUENCE [LARGE SCALE GENOMIC DNA]</scope>
    <source>
        <strain evidence="8 9">CCUG4311</strain>
    </source>
</reference>
<dbReference type="PROSITE" id="PS51402">
    <property type="entry name" value="CATALASE_3"/>
    <property type="match status" value="1"/>
</dbReference>
<evidence type="ECO:0000256" key="1">
    <source>
        <dbReference type="ARBA" id="ARBA00005329"/>
    </source>
</evidence>
<accession>A0AAU8UAD4</accession>
<evidence type="ECO:0000256" key="4">
    <source>
        <dbReference type="ARBA" id="ARBA00022723"/>
    </source>
</evidence>
<sequence length="75" mass="8456">MTEEEAKQVDFNPFDLTNVWPKEDFPFVELGVMELNKNPENYFQDVEEASFNPAALVPGIGVSPTNGSCIRVHQQ</sequence>
<keyword evidence="6" id="KW-0408">Iron</keyword>
<dbReference type="EMBL" id="CP014164">
    <property type="protein sequence ID" value="AMC01645.1"/>
    <property type="molecule type" value="Genomic_DNA"/>
</dbReference>
<dbReference type="GO" id="GO:0005737">
    <property type="term" value="C:cytoplasm"/>
    <property type="evidence" value="ECO:0007669"/>
    <property type="project" value="TreeGrafter"/>
</dbReference>
<organism evidence="8 9">
    <name type="scientific">Aerococcus viridans</name>
    <dbReference type="NCBI Taxonomy" id="1377"/>
    <lineage>
        <taxon>Bacteria</taxon>
        <taxon>Bacillati</taxon>
        <taxon>Bacillota</taxon>
        <taxon>Bacilli</taxon>
        <taxon>Lactobacillales</taxon>
        <taxon>Aerococcaceae</taxon>
        <taxon>Aerococcus</taxon>
    </lineage>
</organism>
<dbReference type="Pfam" id="PF00199">
    <property type="entry name" value="Catalase"/>
    <property type="match status" value="1"/>
</dbReference>
<evidence type="ECO:0000256" key="3">
    <source>
        <dbReference type="ARBA" id="ARBA00022617"/>
    </source>
</evidence>
<evidence type="ECO:0000313" key="9">
    <source>
        <dbReference type="Proteomes" id="UP000066986"/>
    </source>
</evidence>
<evidence type="ECO:0000256" key="6">
    <source>
        <dbReference type="ARBA" id="ARBA00023004"/>
    </source>
</evidence>
<name>A0AAU8UAD4_9LACT</name>
<dbReference type="GO" id="GO:0046872">
    <property type="term" value="F:metal ion binding"/>
    <property type="evidence" value="ECO:0007669"/>
    <property type="project" value="UniProtKB-KW"/>
</dbReference>
<dbReference type="InterPro" id="IPR020835">
    <property type="entry name" value="Catalase_sf"/>
</dbReference>
<dbReference type="GO" id="GO:0020037">
    <property type="term" value="F:heme binding"/>
    <property type="evidence" value="ECO:0007669"/>
    <property type="project" value="InterPro"/>
</dbReference>
<proteinExistence type="inferred from homology"/>
<gene>
    <name evidence="8" type="ORF">AWM76_08840</name>
</gene>
<keyword evidence="4" id="KW-0479">Metal-binding</keyword>
<dbReference type="PANTHER" id="PTHR11465">
    <property type="entry name" value="CATALASE"/>
    <property type="match status" value="1"/>
</dbReference>
<evidence type="ECO:0000256" key="2">
    <source>
        <dbReference type="ARBA" id="ARBA00022559"/>
    </source>
</evidence>